<sequence>MLLATRIVALAALLSLAACTPMPHPAAPSPPPVATAGQRAPITVLVSIDAFRPDYRGHGLTPNLDAIAAQGLSGTMTPSFPTLTFPNHYAMATGLRPDRNGIVENKMRDPARPDGLFESKEKSSADPFWWDQAEPIWVTAEKAGIRTGILFYPGSDRAIRGTRPGIWLPFDGAITSEQRIDFLLDWARRPAPDRPRFLSVYFDAVDKAGHAHGAGAPETDAAIREVDSAIGRLRREFAAMGQPINLLVVSDHGLGTIPPEHVLPLANIVDRSVMDVMTAGGPAISVWPKPGQEAKVAAMLLRPHPHLQCWRREDLPARFHYGHNPRVPPFYCVVQDRGWIYVDKVVTTTVGDHGYDNENPDMTALFLATGPAFPKKATLPKFDNVDVYPLLRELIGLPPQPDIDGTVAPFRGLARP</sequence>
<dbReference type="Pfam" id="PF01663">
    <property type="entry name" value="Phosphodiest"/>
    <property type="match status" value="1"/>
</dbReference>
<dbReference type="Proteomes" id="UP001169764">
    <property type="component" value="Unassembled WGS sequence"/>
</dbReference>
<dbReference type="SUPFAM" id="SSF53649">
    <property type="entry name" value="Alkaline phosphatase-like"/>
    <property type="match status" value="1"/>
</dbReference>
<proteinExistence type="predicted"/>
<protein>
    <submittedName>
        <fullName evidence="2">Ectonucleotide pyrophosphatase/phosphodiesterase</fullName>
    </submittedName>
</protein>
<dbReference type="PANTHER" id="PTHR10151">
    <property type="entry name" value="ECTONUCLEOTIDE PYROPHOSPHATASE/PHOSPHODIESTERASE"/>
    <property type="match status" value="1"/>
</dbReference>
<feature type="signal peptide" evidence="1">
    <location>
        <begin position="1"/>
        <end position="26"/>
    </location>
</feature>
<organism evidence="2 3">
    <name type="scientific">Sphingomonas natans</name>
    <dbReference type="NCBI Taxonomy" id="3063330"/>
    <lineage>
        <taxon>Bacteria</taxon>
        <taxon>Pseudomonadati</taxon>
        <taxon>Pseudomonadota</taxon>
        <taxon>Alphaproteobacteria</taxon>
        <taxon>Sphingomonadales</taxon>
        <taxon>Sphingomonadaceae</taxon>
        <taxon>Sphingomonas</taxon>
    </lineage>
</organism>
<dbReference type="InterPro" id="IPR017850">
    <property type="entry name" value="Alkaline_phosphatase_core_sf"/>
</dbReference>
<reference evidence="2" key="1">
    <citation type="submission" date="2023-07" db="EMBL/GenBank/DDBJ databases">
        <authorList>
            <person name="Kim M."/>
        </authorList>
    </citation>
    <scope>NUCLEOTIDE SEQUENCE</scope>
    <source>
        <strain evidence="2">BIUV-7</strain>
    </source>
</reference>
<evidence type="ECO:0000256" key="1">
    <source>
        <dbReference type="SAM" id="SignalP"/>
    </source>
</evidence>
<keyword evidence="1" id="KW-0732">Signal</keyword>
<dbReference type="InterPro" id="IPR002591">
    <property type="entry name" value="Phosphodiest/P_Trfase"/>
</dbReference>
<dbReference type="Gene3D" id="3.30.1360.180">
    <property type="match status" value="1"/>
</dbReference>
<dbReference type="RefSeq" id="WP_303543592.1">
    <property type="nucleotide sequence ID" value="NZ_JAUOTP010000006.1"/>
</dbReference>
<accession>A0ABT8YB06</accession>
<dbReference type="PROSITE" id="PS51257">
    <property type="entry name" value="PROKAR_LIPOPROTEIN"/>
    <property type="match status" value="1"/>
</dbReference>
<name>A0ABT8YB06_9SPHN</name>
<keyword evidence="3" id="KW-1185">Reference proteome</keyword>
<dbReference type="Gene3D" id="3.40.720.10">
    <property type="entry name" value="Alkaline Phosphatase, subunit A"/>
    <property type="match status" value="1"/>
</dbReference>
<feature type="chain" id="PRO_5045684345" evidence="1">
    <location>
        <begin position="27"/>
        <end position="416"/>
    </location>
</feature>
<comment type="caution">
    <text evidence="2">The sequence shown here is derived from an EMBL/GenBank/DDBJ whole genome shotgun (WGS) entry which is preliminary data.</text>
</comment>
<gene>
    <name evidence="2" type="ORF">Q4F19_14115</name>
</gene>
<evidence type="ECO:0000313" key="2">
    <source>
        <dbReference type="EMBL" id="MDO6415522.1"/>
    </source>
</evidence>
<dbReference type="PANTHER" id="PTHR10151:SF120">
    <property type="entry name" value="BIS(5'-ADENOSYL)-TRIPHOSPHATASE"/>
    <property type="match status" value="1"/>
</dbReference>
<dbReference type="CDD" id="cd16018">
    <property type="entry name" value="Enpp"/>
    <property type="match status" value="1"/>
</dbReference>
<dbReference type="EMBL" id="JAUOTP010000006">
    <property type="protein sequence ID" value="MDO6415522.1"/>
    <property type="molecule type" value="Genomic_DNA"/>
</dbReference>
<evidence type="ECO:0000313" key="3">
    <source>
        <dbReference type="Proteomes" id="UP001169764"/>
    </source>
</evidence>